<name>A0ABR3F9S5_9AGAR</name>
<comment type="caution">
    <text evidence="3">The sequence shown here is derived from an EMBL/GenBank/DDBJ whole genome shotgun (WGS) entry which is preliminary data.</text>
</comment>
<keyword evidence="2" id="KW-1133">Transmembrane helix</keyword>
<feature type="transmembrane region" description="Helical" evidence="2">
    <location>
        <begin position="267"/>
        <end position="287"/>
    </location>
</feature>
<evidence type="ECO:0000313" key="4">
    <source>
        <dbReference type="Proteomes" id="UP001465976"/>
    </source>
</evidence>
<feature type="region of interest" description="Disordered" evidence="1">
    <location>
        <begin position="80"/>
        <end position="106"/>
    </location>
</feature>
<feature type="region of interest" description="Disordered" evidence="1">
    <location>
        <begin position="185"/>
        <end position="212"/>
    </location>
</feature>
<sequence length="324" mass="35024">MLKKNNDAVDVESGVGVSGYQADIGRFDVFAHPAEERSPSILGVPVVETHWSLVSTVEQFEFGVDPDLDPEPAMHQRYTTAPTSTANLSSSRTTTSSLSTAAPPFPGHFESLTSPATRPYGYGTSPHNRSKRYGSTFGRYGWIGYGGMGGNRGKGYEGMGTGYGGYVSLGYSGMGYDGYGMGMGGRASVRTRRKRPTRSQPITKHRIPSGTSTISSRRFQTFLRRSRALAMAGVIQRFGAMPLELGVFILRTRTATCASGTEIKPEALIVLLIAIFGTLYAMTKLIVEAMNARQHQHPPVPGALPPLGSSRTTFAWSLHLFTVQ</sequence>
<dbReference type="Proteomes" id="UP001465976">
    <property type="component" value="Unassembled WGS sequence"/>
</dbReference>
<keyword evidence="2" id="KW-0472">Membrane</keyword>
<evidence type="ECO:0000256" key="2">
    <source>
        <dbReference type="SAM" id="Phobius"/>
    </source>
</evidence>
<proteinExistence type="predicted"/>
<evidence type="ECO:0000313" key="3">
    <source>
        <dbReference type="EMBL" id="KAL0572059.1"/>
    </source>
</evidence>
<keyword evidence="4" id="KW-1185">Reference proteome</keyword>
<dbReference type="EMBL" id="JBAHYK010000677">
    <property type="protein sequence ID" value="KAL0572059.1"/>
    <property type="molecule type" value="Genomic_DNA"/>
</dbReference>
<keyword evidence="2" id="KW-0812">Transmembrane</keyword>
<reference evidence="3 4" key="1">
    <citation type="submission" date="2024-02" db="EMBL/GenBank/DDBJ databases">
        <title>A draft genome for the cacao thread blight pathogen Marasmius crinis-equi.</title>
        <authorList>
            <person name="Cohen S.P."/>
            <person name="Baruah I.K."/>
            <person name="Amoako-Attah I."/>
            <person name="Bukari Y."/>
            <person name="Meinhardt L.W."/>
            <person name="Bailey B.A."/>
        </authorList>
    </citation>
    <scope>NUCLEOTIDE SEQUENCE [LARGE SCALE GENOMIC DNA]</scope>
    <source>
        <strain evidence="3 4">GH-76</strain>
    </source>
</reference>
<feature type="compositionally biased region" description="Basic residues" evidence="1">
    <location>
        <begin position="189"/>
        <end position="207"/>
    </location>
</feature>
<protein>
    <submittedName>
        <fullName evidence="3">Uncharacterized protein</fullName>
    </submittedName>
</protein>
<evidence type="ECO:0000256" key="1">
    <source>
        <dbReference type="SAM" id="MobiDB-lite"/>
    </source>
</evidence>
<organism evidence="3 4">
    <name type="scientific">Marasmius crinis-equi</name>
    <dbReference type="NCBI Taxonomy" id="585013"/>
    <lineage>
        <taxon>Eukaryota</taxon>
        <taxon>Fungi</taxon>
        <taxon>Dikarya</taxon>
        <taxon>Basidiomycota</taxon>
        <taxon>Agaricomycotina</taxon>
        <taxon>Agaricomycetes</taxon>
        <taxon>Agaricomycetidae</taxon>
        <taxon>Agaricales</taxon>
        <taxon>Marasmiineae</taxon>
        <taxon>Marasmiaceae</taxon>
        <taxon>Marasmius</taxon>
    </lineage>
</organism>
<accession>A0ABR3F9S5</accession>
<gene>
    <name evidence="3" type="ORF">V5O48_009898</name>
</gene>
<feature type="compositionally biased region" description="Low complexity" evidence="1">
    <location>
        <begin position="83"/>
        <end position="102"/>
    </location>
</feature>